<dbReference type="PANTHER" id="PTHR45458">
    <property type="entry name" value="SHORT-CHAIN DEHYDROGENASE/REDUCTASE SDR"/>
    <property type="match status" value="1"/>
</dbReference>
<dbReference type="Gene3D" id="3.40.50.720">
    <property type="entry name" value="NAD(P)-binding Rossmann-like Domain"/>
    <property type="match status" value="1"/>
</dbReference>
<dbReference type="PANTHER" id="PTHR45458:SF1">
    <property type="entry name" value="SHORT CHAIN DEHYDROGENASE"/>
    <property type="match status" value="1"/>
</dbReference>
<name>A0A0C2D195_9BACT</name>
<reference evidence="1 2" key="1">
    <citation type="submission" date="2014-12" db="EMBL/GenBank/DDBJ databases">
        <title>Genome assembly of Enhygromyxa salina DSM 15201.</title>
        <authorList>
            <person name="Sharma G."/>
            <person name="Subramanian S."/>
        </authorList>
    </citation>
    <scope>NUCLEOTIDE SEQUENCE [LARGE SCALE GENOMIC DNA]</scope>
    <source>
        <strain evidence="1 2">DSM 15201</strain>
    </source>
</reference>
<dbReference type="AlphaFoldDB" id="A0A0C2D195"/>
<dbReference type="Proteomes" id="UP000031599">
    <property type="component" value="Unassembled WGS sequence"/>
</dbReference>
<gene>
    <name evidence="1" type="ORF">DB30_05469</name>
</gene>
<protein>
    <submittedName>
        <fullName evidence="1">Short-chain dehydrogenase/reductase (SDR) superfamily protein</fullName>
    </submittedName>
</protein>
<dbReference type="InterPro" id="IPR052184">
    <property type="entry name" value="SDR_enzymes"/>
</dbReference>
<evidence type="ECO:0000313" key="2">
    <source>
        <dbReference type="Proteomes" id="UP000031599"/>
    </source>
</evidence>
<dbReference type="RefSeq" id="WP_052551393.1">
    <property type="nucleotide sequence ID" value="NZ_JMCC02000050.1"/>
</dbReference>
<dbReference type="EMBL" id="JMCC02000050">
    <property type="protein sequence ID" value="KIG15595.1"/>
    <property type="molecule type" value="Genomic_DNA"/>
</dbReference>
<dbReference type="PRINTS" id="PR00081">
    <property type="entry name" value="GDHRDH"/>
</dbReference>
<dbReference type="SUPFAM" id="SSF51735">
    <property type="entry name" value="NAD(P)-binding Rossmann-fold domains"/>
    <property type="match status" value="1"/>
</dbReference>
<comment type="caution">
    <text evidence="1">The sequence shown here is derived from an EMBL/GenBank/DDBJ whole genome shotgun (WGS) entry which is preliminary data.</text>
</comment>
<dbReference type="Pfam" id="PF00106">
    <property type="entry name" value="adh_short"/>
    <property type="match status" value="1"/>
</dbReference>
<dbReference type="InterPro" id="IPR002347">
    <property type="entry name" value="SDR_fam"/>
</dbReference>
<dbReference type="InterPro" id="IPR036291">
    <property type="entry name" value="NAD(P)-bd_dom_sf"/>
</dbReference>
<organism evidence="1 2">
    <name type="scientific">Enhygromyxa salina</name>
    <dbReference type="NCBI Taxonomy" id="215803"/>
    <lineage>
        <taxon>Bacteria</taxon>
        <taxon>Pseudomonadati</taxon>
        <taxon>Myxococcota</taxon>
        <taxon>Polyangia</taxon>
        <taxon>Nannocystales</taxon>
        <taxon>Nannocystaceae</taxon>
        <taxon>Enhygromyxa</taxon>
    </lineage>
</organism>
<sequence length="220" mass="23261">MANILITGANRGIGLELARLLNERDDHVVAACRSSSPELDALGVQVETGVEVSDSASLERLNERLGDLALDLLINNAGILARTSLDALDFQSIERQFQVNAIGPLRVVTALKHRLGAGAKIAIVSSRMGSLADNSSGGSYGYRMSKAAANMAGVSLAHDLRPAGIAVALLHPGWVQTEMTGGRGDTQAKDAARGLLARIDELSLETSGGFWHQNGERLPW</sequence>
<dbReference type="CDD" id="cd05325">
    <property type="entry name" value="carb_red_sniffer_like_SDR_c"/>
    <property type="match status" value="1"/>
</dbReference>
<evidence type="ECO:0000313" key="1">
    <source>
        <dbReference type="EMBL" id="KIG15595.1"/>
    </source>
</evidence>
<accession>A0A0C2D195</accession>
<proteinExistence type="predicted"/>
<dbReference type="GO" id="GO:0016616">
    <property type="term" value="F:oxidoreductase activity, acting on the CH-OH group of donors, NAD or NADP as acceptor"/>
    <property type="evidence" value="ECO:0007669"/>
    <property type="project" value="TreeGrafter"/>
</dbReference>